<sequence>MRYWILEKGDVIGPFEAEELKKREDFSLANLVCPESHGDDHTHWREASFYADFTPQDSKPKAQNTDKPQTVTPPPKQETKKEENPLSIEEYFDKIYHTESHELSNVLGIPDNLENSDLYLDRLLKKELGKEKRSANKEKSFGAKGKILSANEKEQVKEEKKQDRKTTPAPPLTTREKATHNETKEQKADIPLIPALKEPSAKEETKVNSSLSASAQPAEQKNIPPKKEEIKETPPSAIKEKKPLQPQIPVIKEPAPTQKKEELVKIETKKEPAPAATKQSKEASQPEIKKETETPVVKQDNPVSKDNIRPGAPQQKKESPKKPGQPEEKKEITPATAKQENLPVISEAQPAPIKEDFLQPDILKIIEEEEKTLPQQESLKEAPVLKQESHVEGQPLIEPIKTVRPEDASEEEENPVAFGVQRKHIPADSFVEHKKERSAIDPRTKKESVKPVILTAGTIFILLTVGLFILLSQAKKSSEQQFKAAPLPVKQERPELIKTDPQPKMPAQKVQKAPAAPAPLPPPPAKAAVDLTVQERAVDIAKNHMLKKKGMSIDGFLNSYFEEYVKQGYTASWSAEPLHKDIYIVKYRLVKPRKEPVIYIFEVDTKKNIVSGALNNWSLDLLDMQ</sequence>
<keyword evidence="4" id="KW-1185">Reference proteome</keyword>
<feature type="compositionally biased region" description="Basic and acidic residues" evidence="1">
    <location>
        <begin position="127"/>
        <end position="141"/>
    </location>
</feature>
<feature type="compositionally biased region" description="Low complexity" evidence="1">
    <location>
        <begin position="505"/>
        <end position="515"/>
    </location>
</feature>
<keyword evidence="2" id="KW-1133">Transmembrane helix</keyword>
<dbReference type="OrthoDB" id="10018425at2"/>
<feature type="transmembrane region" description="Helical" evidence="2">
    <location>
        <begin position="452"/>
        <end position="471"/>
    </location>
</feature>
<evidence type="ECO:0000313" key="4">
    <source>
        <dbReference type="Proteomes" id="UP000001029"/>
    </source>
</evidence>
<gene>
    <name evidence="3" type="ordered locus">Emin_0082</name>
</gene>
<dbReference type="RefSeq" id="WP_012414263.1">
    <property type="nucleotide sequence ID" value="NC_010644.1"/>
</dbReference>
<proteinExistence type="predicted"/>
<protein>
    <recommendedName>
        <fullName evidence="5">GYF domain-containing protein</fullName>
    </recommendedName>
</protein>
<evidence type="ECO:0008006" key="5">
    <source>
        <dbReference type="Google" id="ProtNLM"/>
    </source>
</evidence>
<feature type="compositionally biased region" description="Basic and acidic residues" evidence="1">
    <location>
        <begin position="174"/>
        <end position="188"/>
    </location>
</feature>
<evidence type="ECO:0000256" key="1">
    <source>
        <dbReference type="SAM" id="MobiDB-lite"/>
    </source>
</evidence>
<dbReference type="KEGG" id="emi:Emin_0082"/>
<dbReference type="Proteomes" id="UP000001029">
    <property type="component" value="Chromosome"/>
</dbReference>
<accession>B2KAV2</accession>
<reference evidence="3 4" key="1">
    <citation type="journal article" date="2009" name="Appl. Environ. Microbiol.">
        <title>Genomic analysis of 'Elusimicrobium minutum,' the first cultivated representative of the phylum 'Elusimicrobia' (formerly termite group 1).</title>
        <authorList>
            <person name="Herlemann D.P.R."/>
            <person name="Geissinger O."/>
            <person name="Ikeda-Ohtsubo W."/>
            <person name="Kunin V."/>
            <person name="Sun H."/>
            <person name="Lapidus A."/>
            <person name="Hugenholtz P."/>
            <person name="Brune A."/>
        </authorList>
    </citation>
    <scope>NUCLEOTIDE SEQUENCE [LARGE SCALE GENOMIC DNA]</scope>
    <source>
        <strain evidence="3 4">Pei191</strain>
    </source>
</reference>
<dbReference type="HOGENOM" id="CLU_437267_0_0_0"/>
<evidence type="ECO:0000313" key="3">
    <source>
        <dbReference type="EMBL" id="ACC97648.1"/>
    </source>
</evidence>
<feature type="compositionally biased region" description="Basic and acidic residues" evidence="1">
    <location>
        <begin position="315"/>
        <end position="332"/>
    </location>
</feature>
<feature type="compositionally biased region" description="Basic and acidic residues" evidence="1">
    <location>
        <begin position="151"/>
        <end position="166"/>
    </location>
</feature>
<organism evidence="3 4">
    <name type="scientific">Elusimicrobium minutum (strain Pei191)</name>
    <dbReference type="NCBI Taxonomy" id="445932"/>
    <lineage>
        <taxon>Bacteria</taxon>
        <taxon>Pseudomonadati</taxon>
        <taxon>Elusimicrobiota</taxon>
        <taxon>Elusimicrobia</taxon>
        <taxon>Elusimicrobiales</taxon>
        <taxon>Elusimicrobiaceae</taxon>
        <taxon>Elusimicrobium</taxon>
    </lineage>
</organism>
<feature type="compositionally biased region" description="Basic and acidic residues" evidence="1">
    <location>
        <begin position="225"/>
        <end position="243"/>
    </location>
</feature>
<feature type="compositionally biased region" description="Polar residues" evidence="1">
    <location>
        <begin position="207"/>
        <end position="217"/>
    </location>
</feature>
<dbReference type="STRING" id="445932.Emin_0082"/>
<dbReference type="EMBL" id="CP001055">
    <property type="protein sequence ID" value="ACC97648.1"/>
    <property type="molecule type" value="Genomic_DNA"/>
</dbReference>
<feature type="region of interest" description="Disordered" evidence="1">
    <location>
        <begin position="127"/>
        <end position="356"/>
    </location>
</feature>
<evidence type="ECO:0000256" key="2">
    <source>
        <dbReference type="SAM" id="Phobius"/>
    </source>
</evidence>
<dbReference type="AlphaFoldDB" id="B2KAV2"/>
<name>B2KAV2_ELUMP</name>
<keyword evidence="2" id="KW-0472">Membrane</keyword>
<keyword evidence="2" id="KW-0812">Transmembrane</keyword>
<feature type="region of interest" description="Disordered" evidence="1">
    <location>
        <begin position="374"/>
        <end position="417"/>
    </location>
</feature>
<feature type="region of interest" description="Disordered" evidence="1">
    <location>
        <begin position="47"/>
        <end position="86"/>
    </location>
</feature>
<feature type="compositionally biased region" description="Polar residues" evidence="1">
    <location>
        <begin position="55"/>
        <end position="70"/>
    </location>
</feature>
<feature type="compositionally biased region" description="Basic and acidic residues" evidence="1">
    <location>
        <begin position="258"/>
        <end position="272"/>
    </location>
</feature>
<feature type="region of interest" description="Disordered" evidence="1">
    <location>
        <begin position="482"/>
        <end position="523"/>
    </location>
</feature>